<keyword evidence="5 6" id="KW-0472">Membrane</keyword>
<feature type="transmembrane region" description="Helical" evidence="6">
    <location>
        <begin position="198"/>
        <end position="220"/>
    </location>
</feature>
<dbReference type="AlphaFoldDB" id="A0A3R8SAP4"/>
<feature type="transmembrane region" description="Helical" evidence="6">
    <location>
        <begin position="102"/>
        <end position="122"/>
    </location>
</feature>
<name>A0A3R8SAP4_STRSU</name>
<accession>A0A3R8SAP4</accession>
<feature type="transmembrane region" description="Helical" evidence="6">
    <location>
        <begin position="433"/>
        <end position="450"/>
    </location>
</feature>
<evidence type="ECO:0000256" key="3">
    <source>
        <dbReference type="ARBA" id="ARBA00022692"/>
    </source>
</evidence>
<reference evidence="7 8" key="2">
    <citation type="submission" date="2018-12" db="EMBL/GenBank/DDBJ databases">
        <title>Whole-genome sequences of fifteen clinical Streptococcus suis strains isolated from pigs between 2006 and 2018.</title>
        <authorList>
            <person name="Stevens M.J.A."/>
            <person name="Cernela N."/>
            <person name="Spoerry Serrano N."/>
            <person name="Schmitt S."/>
            <person name="Schrenzel J."/>
            <person name="Stephan R."/>
        </authorList>
    </citation>
    <scope>NUCLEOTIDE SEQUENCE [LARGE SCALE GENOMIC DNA]</scope>
    <source>
        <strain evidence="7 8">PP422</strain>
    </source>
</reference>
<feature type="transmembrane region" description="Helical" evidence="6">
    <location>
        <begin position="241"/>
        <end position="262"/>
    </location>
</feature>
<dbReference type="Pfam" id="PF01943">
    <property type="entry name" value="Polysacc_synt"/>
    <property type="match status" value="1"/>
</dbReference>
<reference evidence="7 8" key="1">
    <citation type="submission" date="2018-11" db="EMBL/GenBank/DDBJ databases">
        <authorList>
            <person name="Stevens M.J."/>
            <person name="Cernela N."/>
            <person name="Spoerry Serrano N."/>
            <person name="Schmitt S."/>
            <person name="Schrenzel J."/>
            <person name="Stephan R."/>
        </authorList>
    </citation>
    <scope>NUCLEOTIDE SEQUENCE [LARGE SCALE GENOMIC DNA]</scope>
    <source>
        <strain evidence="7 8">PP422</strain>
    </source>
</reference>
<feature type="transmembrane region" description="Helical" evidence="6">
    <location>
        <begin position="167"/>
        <end position="186"/>
    </location>
</feature>
<gene>
    <name evidence="7" type="ORF">EI998_03445</name>
</gene>
<dbReference type="CDD" id="cd13124">
    <property type="entry name" value="MATE_SpoVB_like"/>
    <property type="match status" value="1"/>
</dbReference>
<evidence type="ECO:0000313" key="7">
    <source>
        <dbReference type="EMBL" id="RRR54339.1"/>
    </source>
</evidence>
<dbReference type="EMBL" id="RSDO01000004">
    <property type="protein sequence ID" value="RRR54339.1"/>
    <property type="molecule type" value="Genomic_DNA"/>
</dbReference>
<protein>
    <submittedName>
        <fullName evidence="7">Polysaccharide biosynthesis protein</fullName>
    </submittedName>
</protein>
<dbReference type="GO" id="GO:0005886">
    <property type="term" value="C:plasma membrane"/>
    <property type="evidence" value="ECO:0007669"/>
    <property type="project" value="UniProtKB-SubCell"/>
</dbReference>
<evidence type="ECO:0000256" key="2">
    <source>
        <dbReference type="ARBA" id="ARBA00022475"/>
    </source>
</evidence>
<evidence type="ECO:0000256" key="5">
    <source>
        <dbReference type="ARBA" id="ARBA00023136"/>
    </source>
</evidence>
<feature type="transmembrane region" description="Helical" evidence="6">
    <location>
        <begin position="134"/>
        <end position="155"/>
    </location>
</feature>
<feature type="transmembrane region" description="Helical" evidence="6">
    <location>
        <begin position="302"/>
        <end position="326"/>
    </location>
</feature>
<dbReference type="Proteomes" id="UP000274117">
    <property type="component" value="Unassembled WGS sequence"/>
</dbReference>
<feature type="transmembrane region" description="Helical" evidence="6">
    <location>
        <begin position="373"/>
        <end position="395"/>
    </location>
</feature>
<keyword evidence="2" id="KW-1003">Cell membrane</keyword>
<feature type="transmembrane region" description="Helical" evidence="6">
    <location>
        <begin position="60"/>
        <end position="81"/>
    </location>
</feature>
<feature type="transmembrane region" description="Helical" evidence="6">
    <location>
        <begin position="407"/>
        <end position="427"/>
    </location>
</feature>
<dbReference type="InterPro" id="IPR050833">
    <property type="entry name" value="Poly_Biosynth_Transport"/>
</dbReference>
<evidence type="ECO:0000313" key="8">
    <source>
        <dbReference type="Proteomes" id="UP000274117"/>
    </source>
</evidence>
<feature type="transmembrane region" description="Helical" evidence="6">
    <location>
        <begin position="20"/>
        <end position="40"/>
    </location>
</feature>
<dbReference type="PANTHER" id="PTHR30250:SF21">
    <property type="entry name" value="LIPID II FLIPPASE MURJ"/>
    <property type="match status" value="1"/>
</dbReference>
<keyword evidence="3 6" id="KW-0812">Transmembrane</keyword>
<sequence length="544" mass="60822">MENHTQNQSQNEKMLRGTVWSTVGDIISRLLGALYIIPWFYWMGEYANEANALFSMGYNIYATILLFSTSGINVALSKQIAKYSTLEQDHKIAALVNGFLKLMLLSGLFFASSMFLASPFLSEAMGLGQDLVPILYSLCLSVLVFPAMATIRGIFQGYANLKPYAISQIWEQIIRIIWMLLTTYVIMKMGNGDYKAAVMQSTLAAFIGMIASLIVLFYFLKKENLLGLIRKPKQGTNDLKVGQLVIETLKEAIPFIILGSAIQTYQLIDQFSFIRLMETFTDATTQRLTILYSYMSANPNKIVMILISIASSIGAIGIPLLTANYLKKDKEASANLIVNNIKMMNIFIIPALTGALLLAREIYTIFYSEPETIALILFIHALVQTFFLAAYNLLSPTLLALFESRKAIRYFGISILVKLILQVPFIYLFQANGPLASTSLAALSAIVLMYREVQRKTEFNQSYLFKQGLQVLLSTLIMVLVVLAGRFLLDLALPGTGKLSMLIRLFLLAGSGILTYAYITLKNRLIDDLLGNRADRLRTVLRIK</sequence>
<evidence type="ECO:0000256" key="6">
    <source>
        <dbReference type="SAM" id="Phobius"/>
    </source>
</evidence>
<dbReference type="InterPro" id="IPR002797">
    <property type="entry name" value="Polysacc_synth"/>
</dbReference>
<proteinExistence type="predicted"/>
<dbReference type="PANTHER" id="PTHR30250">
    <property type="entry name" value="PST FAMILY PREDICTED COLANIC ACID TRANSPORTER"/>
    <property type="match status" value="1"/>
</dbReference>
<feature type="transmembrane region" description="Helical" evidence="6">
    <location>
        <begin position="501"/>
        <end position="519"/>
    </location>
</feature>
<evidence type="ECO:0000256" key="1">
    <source>
        <dbReference type="ARBA" id="ARBA00004651"/>
    </source>
</evidence>
<dbReference type="InterPro" id="IPR024923">
    <property type="entry name" value="PG_synth_SpoVB"/>
</dbReference>
<feature type="transmembrane region" description="Helical" evidence="6">
    <location>
        <begin position="471"/>
        <end position="489"/>
    </location>
</feature>
<evidence type="ECO:0000256" key="4">
    <source>
        <dbReference type="ARBA" id="ARBA00022989"/>
    </source>
</evidence>
<organism evidence="7 8">
    <name type="scientific">Streptococcus suis</name>
    <dbReference type="NCBI Taxonomy" id="1307"/>
    <lineage>
        <taxon>Bacteria</taxon>
        <taxon>Bacillati</taxon>
        <taxon>Bacillota</taxon>
        <taxon>Bacilli</taxon>
        <taxon>Lactobacillales</taxon>
        <taxon>Streptococcaceae</taxon>
        <taxon>Streptococcus</taxon>
    </lineage>
</organism>
<comment type="subcellular location">
    <subcellularLocation>
        <location evidence="1">Cell membrane</location>
        <topology evidence="1">Multi-pass membrane protein</topology>
    </subcellularLocation>
</comment>
<feature type="transmembrane region" description="Helical" evidence="6">
    <location>
        <begin position="346"/>
        <end position="367"/>
    </location>
</feature>
<comment type="caution">
    <text evidence="7">The sequence shown here is derived from an EMBL/GenBank/DDBJ whole genome shotgun (WGS) entry which is preliminary data.</text>
</comment>
<keyword evidence="4 6" id="KW-1133">Transmembrane helix</keyword>